<dbReference type="SUPFAM" id="SSF51735">
    <property type="entry name" value="NAD(P)-binding Rossmann-fold domains"/>
    <property type="match status" value="1"/>
</dbReference>
<feature type="domain" description="3-beta hydroxysteroid dehydrogenase/isomerase" evidence="1">
    <location>
        <begin position="7"/>
        <end position="122"/>
    </location>
</feature>
<evidence type="ECO:0000259" key="1">
    <source>
        <dbReference type="Pfam" id="PF01073"/>
    </source>
</evidence>
<sequence length="201" mass="23063">QNNKDWQPHTKYGESKVLGEQIVYKNNGGGKSWCIVRPTTVWGPGMNKHYQNFISLVEKGRYFHVGRKLLLKSYGYVGNLVHQYIQLLEVPEANMHGKMLYLADYDPISLRRWVDMLSGELGSGSIMTIPTILARFGAYTGDIVNLLGYEDFPFNSFRLNNVLTEYQVDTAYTEEICGALPYTMEDGVRETVDWYKQINND</sequence>
<protein>
    <recommendedName>
        <fullName evidence="1">3-beta hydroxysteroid dehydrogenase/isomerase domain-containing protein</fullName>
    </recommendedName>
</protein>
<dbReference type="GO" id="GO:0006694">
    <property type="term" value="P:steroid biosynthetic process"/>
    <property type="evidence" value="ECO:0007669"/>
    <property type="project" value="InterPro"/>
</dbReference>
<dbReference type="GO" id="GO:0016616">
    <property type="term" value="F:oxidoreductase activity, acting on the CH-OH group of donors, NAD or NADP as acceptor"/>
    <property type="evidence" value="ECO:0007669"/>
    <property type="project" value="InterPro"/>
</dbReference>
<proteinExistence type="predicted"/>
<dbReference type="Gene3D" id="3.40.50.720">
    <property type="entry name" value="NAD(P)-binding Rossmann-like Domain"/>
    <property type="match status" value="1"/>
</dbReference>
<name>A0A382TLF6_9ZZZZ</name>
<evidence type="ECO:0000313" key="2">
    <source>
        <dbReference type="EMBL" id="SVD22793.1"/>
    </source>
</evidence>
<accession>A0A382TLF6</accession>
<dbReference type="InterPro" id="IPR036291">
    <property type="entry name" value="NAD(P)-bd_dom_sf"/>
</dbReference>
<dbReference type="AlphaFoldDB" id="A0A382TLF6"/>
<dbReference type="Pfam" id="PF01073">
    <property type="entry name" value="3Beta_HSD"/>
    <property type="match status" value="1"/>
</dbReference>
<feature type="non-terminal residue" evidence="2">
    <location>
        <position position="1"/>
    </location>
</feature>
<reference evidence="2" key="1">
    <citation type="submission" date="2018-05" db="EMBL/GenBank/DDBJ databases">
        <authorList>
            <person name="Lanie J.A."/>
            <person name="Ng W.-L."/>
            <person name="Kazmierczak K.M."/>
            <person name="Andrzejewski T.M."/>
            <person name="Davidsen T.M."/>
            <person name="Wayne K.J."/>
            <person name="Tettelin H."/>
            <person name="Glass J.I."/>
            <person name="Rusch D."/>
            <person name="Podicherti R."/>
            <person name="Tsui H.-C.T."/>
            <person name="Winkler M.E."/>
        </authorList>
    </citation>
    <scope>NUCLEOTIDE SEQUENCE</scope>
</reference>
<organism evidence="2">
    <name type="scientific">marine metagenome</name>
    <dbReference type="NCBI Taxonomy" id="408172"/>
    <lineage>
        <taxon>unclassified sequences</taxon>
        <taxon>metagenomes</taxon>
        <taxon>ecological metagenomes</taxon>
    </lineage>
</organism>
<dbReference type="InterPro" id="IPR002225">
    <property type="entry name" value="3Beta_OHSteriod_DH/Estase"/>
</dbReference>
<gene>
    <name evidence="2" type="ORF">METZ01_LOCUS375647</name>
</gene>
<dbReference type="EMBL" id="UINC01137448">
    <property type="protein sequence ID" value="SVD22793.1"/>
    <property type="molecule type" value="Genomic_DNA"/>
</dbReference>